<proteinExistence type="predicted"/>
<comment type="caution">
    <text evidence="2">The sequence shown here is derived from an EMBL/GenBank/DDBJ whole genome shotgun (WGS) entry which is preliminary data.</text>
</comment>
<feature type="chain" id="PRO_5003891643" evidence="1">
    <location>
        <begin position="29"/>
        <end position="83"/>
    </location>
</feature>
<dbReference type="EMBL" id="ALAO01000059">
    <property type="protein sequence ID" value="EKO40628.1"/>
    <property type="molecule type" value="Genomic_DNA"/>
</dbReference>
<gene>
    <name evidence="2" type="ORF">B193_0660</name>
</gene>
<reference evidence="2 3" key="1">
    <citation type="submission" date="2012-07" db="EMBL/GenBank/DDBJ databases">
        <title>Draft genome sequence of Desulfovibrio magneticus str. Maddingley MBC34 obtained from a metagenomic sequence of a methanogenic enrichment isolated from coal-seam formation water in Victoria, Australia.</title>
        <authorList>
            <person name="Greenfield P."/>
            <person name="Hendry P."/>
            <person name="Li D."/>
            <person name="Rosewarne C.P."/>
            <person name="Tran-Dinh N."/>
            <person name="Elbourne L.D.H."/>
            <person name="Paulsen I.T."/>
            <person name="Midgley D.J."/>
        </authorList>
    </citation>
    <scope>NUCLEOTIDE SEQUENCE [LARGE SCALE GENOMIC DNA]</scope>
    <source>
        <strain evidence="3">Maddingley MBC34</strain>
    </source>
</reference>
<dbReference type="Proteomes" id="UP000006272">
    <property type="component" value="Unassembled WGS sequence"/>
</dbReference>
<evidence type="ECO:0000256" key="1">
    <source>
        <dbReference type="SAM" id="SignalP"/>
    </source>
</evidence>
<protein>
    <submittedName>
        <fullName evidence="2">Uncharacterized protein</fullName>
    </submittedName>
</protein>
<evidence type="ECO:0000313" key="3">
    <source>
        <dbReference type="Proteomes" id="UP000006272"/>
    </source>
</evidence>
<evidence type="ECO:0000313" key="2">
    <source>
        <dbReference type="EMBL" id="EKO40628.1"/>
    </source>
</evidence>
<name>K6HDT0_9BACT</name>
<keyword evidence="1" id="KW-0732">Signal</keyword>
<organism evidence="2 3">
    <name type="scientific">Solidesulfovibrio magneticus str. Maddingley MBC34</name>
    <dbReference type="NCBI Taxonomy" id="1206767"/>
    <lineage>
        <taxon>Bacteria</taxon>
        <taxon>Pseudomonadati</taxon>
        <taxon>Thermodesulfobacteriota</taxon>
        <taxon>Desulfovibrionia</taxon>
        <taxon>Desulfovibrionales</taxon>
        <taxon>Desulfovibrionaceae</taxon>
        <taxon>Solidesulfovibrio</taxon>
    </lineage>
</organism>
<accession>K6HDT0</accession>
<dbReference type="AlphaFoldDB" id="K6HDT0"/>
<feature type="signal peptide" evidence="1">
    <location>
        <begin position="1"/>
        <end position="28"/>
    </location>
</feature>
<sequence length="83" mass="8357">MSVLKKTTILAASAVLGLTLLAGISAQAQTTNQGTPSGQTVQATQPSTYTSGGAWGNMMGWVPPTTTTAPTTGYGYGGYDGWG</sequence>
<feature type="non-terminal residue" evidence="2">
    <location>
        <position position="83"/>
    </location>
</feature>